<dbReference type="CDD" id="cd01392">
    <property type="entry name" value="HTH_LacI"/>
    <property type="match status" value="1"/>
</dbReference>
<dbReference type="SUPFAM" id="SSF53822">
    <property type="entry name" value="Periplasmic binding protein-like I"/>
    <property type="match status" value="1"/>
</dbReference>
<sequence>MSGHVTIADVANYLGISKTTVSHALSGKRQVSAELRSKVESAVEVLGYRPNFAARMMNTRSSGLVGILVDNLNNLHTMALLEAFRRELSRHSLRMVLASSDRLDDGRALLMEFSNGMVDGILNTLPVLEEREAQELAGGIPLVTYLRHREAPLEIDLAAGIRSAIAHLAELGHRRIAIISIPDHSYDLGATNPCLAAYCMEMEKLGQQLRIFHQEGNTIESGVRLAEEVFASDATAVLAGNDSIAAGLIQWANDHGIHVPGKLSIIGHDDSSVATMISPQLTTLHLPISLLAAHTVQVLMHELNPENPMPSSLKIVPELVIRKSTSSEAAKIQ</sequence>
<dbReference type="GO" id="GO:0000976">
    <property type="term" value="F:transcription cis-regulatory region binding"/>
    <property type="evidence" value="ECO:0007669"/>
    <property type="project" value="TreeGrafter"/>
</dbReference>
<evidence type="ECO:0000313" key="6">
    <source>
        <dbReference type="Proteomes" id="UP000245959"/>
    </source>
</evidence>
<dbReference type="SUPFAM" id="SSF47413">
    <property type="entry name" value="lambda repressor-like DNA-binding domains"/>
    <property type="match status" value="1"/>
</dbReference>
<dbReference type="Pfam" id="PF13377">
    <property type="entry name" value="Peripla_BP_3"/>
    <property type="match status" value="1"/>
</dbReference>
<dbReference type="InterPro" id="IPR046335">
    <property type="entry name" value="LacI/GalR-like_sensor"/>
</dbReference>
<feature type="domain" description="HTH lacI-type" evidence="4">
    <location>
        <begin position="5"/>
        <end position="59"/>
    </location>
</feature>
<dbReference type="Gene3D" id="3.40.50.2300">
    <property type="match status" value="2"/>
</dbReference>
<protein>
    <submittedName>
        <fullName evidence="5">LacI family transcriptional regulator</fullName>
    </submittedName>
</protein>
<dbReference type="InterPro" id="IPR028082">
    <property type="entry name" value="Peripla_BP_I"/>
</dbReference>
<dbReference type="InterPro" id="IPR000843">
    <property type="entry name" value="HTH_LacI"/>
</dbReference>
<gene>
    <name evidence="5" type="ORF">C8D82_101189</name>
</gene>
<evidence type="ECO:0000256" key="1">
    <source>
        <dbReference type="ARBA" id="ARBA00023015"/>
    </source>
</evidence>
<keyword evidence="2" id="KW-0238">DNA-binding</keyword>
<evidence type="ECO:0000256" key="3">
    <source>
        <dbReference type="ARBA" id="ARBA00023163"/>
    </source>
</evidence>
<dbReference type="SMART" id="SM00354">
    <property type="entry name" value="HTH_LACI"/>
    <property type="match status" value="1"/>
</dbReference>
<reference evidence="5 6" key="1">
    <citation type="submission" date="2018-04" db="EMBL/GenBank/DDBJ databases">
        <title>Genomic Encyclopedia of Type Strains, Phase IV (KMG-IV): sequencing the most valuable type-strain genomes for metagenomic binning, comparative biology and taxonomic classification.</title>
        <authorList>
            <person name="Goeker M."/>
        </authorList>
    </citation>
    <scope>NUCLEOTIDE SEQUENCE [LARGE SCALE GENOMIC DNA]</scope>
    <source>
        <strain evidence="5 6">DSM 14823</strain>
    </source>
</reference>
<organism evidence="5 6">
    <name type="scientific">Victivallis vadensis</name>
    <dbReference type="NCBI Taxonomy" id="172901"/>
    <lineage>
        <taxon>Bacteria</taxon>
        <taxon>Pseudomonadati</taxon>
        <taxon>Lentisphaerota</taxon>
        <taxon>Lentisphaeria</taxon>
        <taxon>Victivallales</taxon>
        <taxon>Victivallaceae</taxon>
        <taxon>Victivallis</taxon>
    </lineage>
</organism>
<dbReference type="AlphaFoldDB" id="A0A2U1BBI8"/>
<dbReference type="CDD" id="cd06267">
    <property type="entry name" value="PBP1_LacI_sugar_binding-like"/>
    <property type="match status" value="1"/>
</dbReference>
<keyword evidence="1" id="KW-0805">Transcription regulation</keyword>
<dbReference type="GO" id="GO:0003700">
    <property type="term" value="F:DNA-binding transcription factor activity"/>
    <property type="evidence" value="ECO:0007669"/>
    <property type="project" value="TreeGrafter"/>
</dbReference>
<evidence type="ECO:0000313" key="5">
    <source>
        <dbReference type="EMBL" id="PVY45991.1"/>
    </source>
</evidence>
<dbReference type="PANTHER" id="PTHR30146">
    <property type="entry name" value="LACI-RELATED TRANSCRIPTIONAL REPRESSOR"/>
    <property type="match status" value="1"/>
</dbReference>
<accession>A0A2U1BBI8</accession>
<dbReference type="EMBL" id="QEKH01000001">
    <property type="protein sequence ID" value="PVY45991.1"/>
    <property type="molecule type" value="Genomic_DNA"/>
</dbReference>
<dbReference type="PANTHER" id="PTHR30146:SF109">
    <property type="entry name" value="HTH-TYPE TRANSCRIPTIONAL REGULATOR GALS"/>
    <property type="match status" value="1"/>
</dbReference>
<dbReference type="Pfam" id="PF00356">
    <property type="entry name" value="LacI"/>
    <property type="match status" value="1"/>
</dbReference>
<evidence type="ECO:0000259" key="4">
    <source>
        <dbReference type="PROSITE" id="PS50932"/>
    </source>
</evidence>
<dbReference type="PROSITE" id="PS50932">
    <property type="entry name" value="HTH_LACI_2"/>
    <property type="match status" value="1"/>
</dbReference>
<dbReference type="Gene3D" id="1.10.260.40">
    <property type="entry name" value="lambda repressor-like DNA-binding domains"/>
    <property type="match status" value="1"/>
</dbReference>
<keyword evidence="3" id="KW-0804">Transcription</keyword>
<comment type="caution">
    <text evidence="5">The sequence shown here is derived from an EMBL/GenBank/DDBJ whole genome shotgun (WGS) entry which is preliminary data.</text>
</comment>
<dbReference type="Proteomes" id="UP000245959">
    <property type="component" value="Unassembled WGS sequence"/>
</dbReference>
<name>A0A2U1BBI8_9BACT</name>
<dbReference type="InterPro" id="IPR010982">
    <property type="entry name" value="Lambda_DNA-bd_dom_sf"/>
</dbReference>
<proteinExistence type="predicted"/>
<keyword evidence="6" id="KW-1185">Reference proteome</keyword>
<evidence type="ECO:0000256" key="2">
    <source>
        <dbReference type="ARBA" id="ARBA00023125"/>
    </source>
</evidence>